<organism evidence="1 2">
    <name type="scientific">Thiobacillus sedimenti</name>
    <dbReference type="NCBI Taxonomy" id="3110231"/>
    <lineage>
        <taxon>Bacteria</taxon>
        <taxon>Pseudomonadati</taxon>
        <taxon>Pseudomonadota</taxon>
        <taxon>Betaproteobacteria</taxon>
        <taxon>Nitrosomonadales</taxon>
        <taxon>Thiobacillaceae</taxon>
        <taxon>Thiobacillus</taxon>
    </lineage>
</organism>
<evidence type="ECO:0000313" key="1">
    <source>
        <dbReference type="EMBL" id="WRS37862.1"/>
    </source>
</evidence>
<dbReference type="Proteomes" id="UP001334732">
    <property type="component" value="Chromosome"/>
</dbReference>
<keyword evidence="2" id="KW-1185">Reference proteome</keyword>
<gene>
    <name evidence="1" type="ORF">VA613_07470</name>
</gene>
<proteinExistence type="predicted"/>
<dbReference type="Gene3D" id="3.40.50.300">
    <property type="entry name" value="P-loop containing nucleotide triphosphate hydrolases"/>
    <property type="match status" value="1"/>
</dbReference>
<reference evidence="1 2" key="1">
    <citation type="submission" date="2023-12" db="EMBL/GenBank/DDBJ databases">
        <title>Thiobacillus sedimentum sp. nov., a chemolithoautotrophic sulfur-oxidizing bacterium isolated from freshwater sediment.</title>
        <authorList>
            <person name="Luo J."/>
            <person name="Dai C."/>
        </authorList>
    </citation>
    <scope>NUCLEOTIDE SEQUENCE [LARGE SCALE GENOMIC DNA]</scope>
    <source>
        <strain evidence="1 2">SCUT-2</strain>
    </source>
</reference>
<protein>
    <submittedName>
        <fullName evidence="1">Uncharacterized protein</fullName>
    </submittedName>
</protein>
<dbReference type="InterPro" id="IPR027417">
    <property type="entry name" value="P-loop_NTPase"/>
</dbReference>
<name>A0ABZ1CER9_9PROT</name>
<evidence type="ECO:0000313" key="2">
    <source>
        <dbReference type="Proteomes" id="UP001334732"/>
    </source>
</evidence>
<dbReference type="EMBL" id="CP141769">
    <property type="protein sequence ID" value="WRS37862.1"/>
    <property type="molecule type" value="Genomic_DNA"/>
</dbReference>
<accession>A0ABZ1CER9</accession>
<dbReference type="RefSeq" id="WP_324778476.1">
    <property type="nucleotide sequence ID" value="NZ_CP141769.1"/>
</dbReference>
<sequence>MADQAAGLRRRSTAQQARHLLVYSDAAECVIRLARALRERGRHTLVVDAGARLFGDAPARPLFDWRQQLARGRLQTIPLAGGEGWHAPGARADEVMRHAALQGYDTVLFDTDEAAGAPSLPAAPGAVIIEVHAAHASLFRAYGIVKSLAHVGAGGPIGLLGDAAACERVRAACGHFLGERVQERVYSAAQEDDAFAALAVRMAGEETSASAR</sequence>